<dbReference type="EMBL" id="SSMQ01000029">
    <property type="protein sequence ID" value="TKD03420.1"/>
    <property type="molecule type" value="Genomic_DNA"/>
</dbReference>
<dbReference type="AlphaFoldDB" id="A0A4V5PPA4"/>
<gene>
    <name evidence="1" type="ORF">E8A74_26005</name>
</gene>
<sequence length="116" mass="12575">MKMMFTWTSTHERLEVRFILLSAVDVQKVRGAGGNLRELPVVVGKGEEISIDPNDVPYGTSKWVVRVFLADVTGTPMEGLDILCDGKLVIASKGKVEANSVKDFEETITNPPGGVA</sequence>
<comment type="caution">
    <text evidence="1">The sequence shown here is derived from an EMBL/GenBank/DDBJ whole genome shotgun (WGS) entry which is preliminary data.</text>
</comment>
<evidence type="ECO:0000313" key="1">
    <source>
        <dbReference type="EMBL" id="TKD03420.1"/>
    </source>
</evidence>
<proteinExistence type="predicted"/>
<organism evidence="1 2">
    <name type="scientific">Polyangium fumosum</name>
    <dbReference type="NCBI Taxonomy" id="889272"/>
    <lineage>
        <taxon>Bacteria</taxon>
        <taxon>Pseudomonadati</taxon>
        <taxon>Myxococcota</taxon>
        <taxon>Polyangia</taxon>
        <taxon>Polyangiales</taxon>
        <taxon>Polyangiaceae</taxon>
        <taxon>Polyangium</taxon>
    </lineage>
</organism>
<evidence type="ECO:0000313" key="2">
    <source>
        <dbReference type="Proteomes" id="UP000309215"/>
    </source>
</evidence>
<accession>A0A4V5PPA4</accession>
<protein>
    <submittedName>
        <fullName evidence="1">Uncharacterized protein</fullName>
    </submittedName>
</protein>
<name>A0A4V5PPA4_9BACT</name>
<dbReference type="Proteomes" id="UP000309215">
    <property type="component" value="Unassembled WGS sequence"/>
</dbReference>
<reference evidence="1 2" key="1">
    <citation type="submission" date="2019-04" db="EMBL/GenBank/DDBJ databases">
        <authorList>
            <person name="Li Y."/>
            <person name="Wang J."/>
        </authorList>
    </citation>
    <scope>NUCLEOTIDE SEQUENCE [LARGE SCALE GENOMIC DNA]</scope>
    <source>
        <strain evidence="1 2">DSM 14668</strain>
    </source>
</reference>
<keyword evidence="2" id="KW-1185">Reference proteome</keyword>
<dbReference type="RefSeq" id="WP_136931772.1">
    <property type="nucleotide sequence ID" value="NZ_SSMQ01000029.1"/>
</dbReference>